<name>A0A1I3NN74_9RHOB</name>
<reference evidence="3 4" key="1">
    <citation type="submission" date="2016-10" db="EMBL/GenBank/DDBJ databases">
        <authorList>
            <person name="de Groot N.N."/>
        </authorList>
    </citation>
    <scope>NUCLEOTIDE SEQUENCE [LARGE SCALE GENOMIC DNA]</scope>
    <source>
        <strain evidence="3 4">DSM 19073</strain>
    </source>
</reference>
<dbReference type="GO" id="GO:0016740">
    <property type="term" value="F:transferase activity"/>
    <property type="evidence" value="ECO:0007669"/>
    <property type="project" value="UniProtKB-KW"/>
</dbReference>
<dbReference type="PROSITE" id="PS51278">
    <property type="entry name" value="GATASE_TYPE_2"/>
    <property type="match status" value="1"/>
</dbReference>
<gene>
    <name evidence="3" type="ORF">SAMN04488095_2203</name>
</gene>
<dbReference type="AlphaFoldDB" id="A0A1I3NN74"/>
<dbReference type="RefSeq" id="WP_092780128.1">
    <property type="nucleotide sequence ID" value="NZ_FORA01000002.1"/>
</dbReference>
<organism evidence="3 4">
    <name type="scientific">Jannaschia pohangensis</name>
    <dbReference type="NCBI Taxonomy" id="390807"/>
    <lineage>
        <taxon>Bacteria</taxon>
        <taxon>Pseudomonadati</taxon>
        <taxon>Pseudomonadota</taxon>
        <taxon>Alphaproteobacteria</taxon>
        <taxon>Rhodobacterales</taxon>
        <taxon>Roseobacteraceae</taxon>
        <taxon>Jannaschia</taxon>
    </lineage>
</organism>
<dbReference type="PANTHER" id="PTHR43187">
    <property type="entry name" value="GLUTAMINE AMIDOTRANSFERASE DUG3-RELATED"/>
    <property type="match status" value="1"/>
</dbReference>
<keyword evidence="3" id="KW-0808">Transferase</keyword>
<dbReference type="InterPro" id="IPR026869">
    <property type="entry name" value="EgtC-like"/>
</dbReference>
<dbReference type="EMBL" id="FORA01000002">
    <property type="protein sequence ID" value="SFJ10754.1"/>
    <property type="molecule type" value="Genomic_DNA"/>
</dbReference>
<keyword evidence="4" id="KW-1185">Reference proteome</keyword>
<dbReference type="Pfam" id="PF13230">
    <property type="entry name" value="GATase_4"/>
    <property type="match status" value="1"/>
</dbReference>
<dbReference type="Gene3D" id="3.60.20.10">
    <property type="entry name" value="Glutamine Phosphoribosylpyrophosphate, subunit 1, domain 1"/>
    <property type="match status" value="1"/>
</dbReference>
<dbReference type="SUPFAM" id="SSF56235">
    <property type="entry name" value="N-terminal nucleophile aminohydrolases (Ntn hydrolases)"/>
    <property type="match status" value="1"/>
</dbReference>
<proteinExistence type="predicted"/>
<evidence type="ECO:0000313" key="3">
    <source>
        <dbReference type="EMBL" id="SFJ10754.1"/>
    </source>
</evidence>
<keyword evidence="1 3" id="KW-0315">Glutamine amidotransferase</keyword>
<dbReference type="InterPro" id="IPR017932">
    <property type="entry name" value="GATase_2_dom"/>
</dbReference>
<sequence length="263" mass="27750">MCRLLGYAGPAIALERIITRPSHSLLKQSQHAHEAKLAVNGDGFGMAWYTGQDAEPGLYRDVLPAWSDGNLPSLCRVIRAPLFLAHVRAGTTGGTSRSNCHPFVSGRWSFAHNGQIAGFSELRRALEADLPDHLYALRQGTTDSEILFLTMLDEGLDDDPIGAVARAIARIERMQGGGAPNRITCVLADGSRIIGVRHSGDGHAPTLYVSAGVLDHGGRALASEPLDGCAANWTALPEGGVVILSADAMEISSLPGLADRAAA</sequence>
<dbReference type="STRING" id="390807.SAMN04488095_2203"/>
<evidence type="ECO:0000313" key="4">
    <source>
        <dbReference type="Proteomes" id="UP000199110"/>
    </source>
</evidence>
<dbReference type="OrthoDB" id="9804310at2"/>
<protein>
    <submittedName>
        <fullName evidence="3">Glutamine amidotransferase</fullName>
    </submittedName>
</protein>
<dbReference type="CDD" id="cd01908">
    <property type="entry name" value="YafJ"/>
    <property type="match status" value="1"/>
</dbReference>
<evidence type="ECO:0000259" key="2">
    <source>
        <dbReference type="PROSITE" id="PS51278"/>
    </source>
</evidence>
<evidence type="ECO:0000256" key="1">
    <source>
        <dbReference type="ARBA" id="ARBA00022962"/>
    </source>
</evidence>
<feature type="domain" description="Glutamine amidotransferase type-2" evidence="2">
    <location>
        <begin position="2"/>
        <end position="263"/>
    </location>
</feature>
<dbReference type="InterPro" id="IPR029055">
    <property type="entry name" value="Ntn_hydrolases_N"/>
</dbReference>
<dbReference type="InterPro" id="IPR052373">
    <property type="entry name" value="Gamma-glu_amide_hydrolase"/>
</dbReference>
<dbReference type="PANTHER" id="PTHR43187:SF1">
    <property type="entry name" value="GLUTAMINE AMIDOTRANSFERASE DUG3-RELATED"/>
    <property type="match status" value="1"/>
</dbReference>
<dbReference type="Proteomes" id="UP000199110">
    <property type="component" value="Unassembled WGS sequence"/>
</dbReference>
<accession>A0A1I3NN74</accession>